<dbReference type="EMBL" id="JACXAA010000001">
    <property type="protein sequence ID" value="MBD2751712.1"/>
    <property type="molecule type" value="Genomic_DNA"/>
</dbReference>
<keyword evidence="6 7" id="KW-0998">Cell outer membrane</keyword>
<evidence type="ECO:0000256" key="7">
    <source>
        <dbReference type="PROSITE-ProRule" id="PRU01360"/>
    </source>
</evidence>
<keyword evidence="4 7" id="KW-0812">Transmembrane</keyword>
<dbReference type="NCBIfam" id="TIGR04057">
    <property type="entry name" value="SusC_RagA_signa"/>
    <property type="match status" value="1"/>
</dbReference>
<evidence type="ECO:0000256" key="6">
    <source>
        <dbReference type="ARBA" id="ARBA00023237"/>
    </source>
</evidence>
<reference evidence="10" key="1">
    <citation type="submission" date="2020-09" db="EMBL/GenBank/DDBJ databases">
        <authorList>
            <person name="Kim M.K."/>
        </authorList>
    </citation>
    <scope>NUCLEOTIDE SEQUENCE</scope>
    <source>
        <strain evidence="10">BT704</strain>
    </source>
</reference>
<sequence>MTNTSLRKKCRRLALLFSGLMLVLSISPVEASAAPIRITGKVTDGPFGIGLPGATVQVKGTTTGTVTDGSGVYSLQAEENATLVFSSIGFQKMEVAVGGRTTINVSLLEDTKSLTEVVVVGYGTQRKIDVTGAVAQVKGEELVRQPVLSATQALQSKVAGVQIINSGAPGQAPVVRIRGTGTLLGGADPLYVVDGIITEDIRNINTSDITSVDILKDASATAIYGVRAANGVVLITTKRGKTGAPQVSYDGYVGIRTLTNRVKMADSQLFAQYNNEAVRYDSPTDPLPFDPNAITTNTDWLKAITRTGFQHNHALSVSGGSDKTTYLFSAGYFTEKGILRNNDYDRLVLRLNNDYTLSPVLKLGHNLSLSNSNSTLADAGSVLLEATDNISTTSPVRGSGSIYSAFTTAYRQAPLVPVRNPDGSYGYSPRNNVANPVAQIDYTNFQAKGLRLQGSFFANLTIAKHIAVISNFGIESNNLRSYEYLPVYRVSSNQQNQTSKLTVGRSNNTRWLWTNTAEYSNTFAEKHSVKLLAGYVAERFQGDVLRSVRQDVPPQSNYFYLNTGSASSATNEQTGTLETRQSYIGRLNYNYRDRYILTATGRYDGSSKFPTNNRWGFFPSVGAGWIISEEPFMLGATPFDLLKARVSWGRTGNDRIPASAFFSTIAGDLDYAFGPNQVTQQGRTITNLIDPNLHWEVTTGTDIGLEFALAKNRLSGEVAYYNKRTHDALFQKPIDAIFGDVDGQYLTNAATVLNQGVEFSLNWRNTVNTDFQYNVGFNVTANKNRLEDVQGGLPINEGGIGNGQFTTRTAVGQPVGSFWVWQTNGIFQNQAEIDAAKAKVEGTKPGDFRYTDQNNDGIIDDKDRIFVGSYQPKLYFGVNGGFTYHGFDFSTDWYANFGNQVYNGKKAQRFGNENIEASRANRWTATNPSNTEPRASNAVPISSTYYVESGSFFRVNNITLGYKLPQAVVSKMKINRARFYITAQNPFIIKSFSGFSPELPGGPLNSGIELSGYPVSSAYLAGVNLGF</sequence>
<evidence type="ECO:0000256" key="1">
    <source>
        <dbReference type="ARBA" id="ARBA00004571"/>
    </source>
</evidence>
<dbReference type="GO" id="GO:0009279">
    <property type="term" value="C:cell outer membrane"/>
    <property type="evidence" value="ECO:0007669"/>
    <property type="project" value="UniProtKB-SubCell"/>
</dbReference>
<evidence type="ECO:0000256" key="3">
    <source>
        <dbReference type="ARBA" id="ARBA00022452"/>
    </source>
</evidence>
<dbReference type="SUPFAM" id="SSF49464">
    <property type="entry name" value="Carboxypeptidase regulatory domain-like"/>
    <property type="match status" value="1"/>
</dbReference>
<keyword evidence="11" id="KW-1185">Reference proteome</keyword>
<evidence type="ECO:0000259" key="9">
    <source>
        <dbReference type="Pfam" id="PF07715"/>
    </source>
</evidence>
<evidence type="ECO:0000256" key="2">
    <source>
        <dbReference type="ARBA" id="ARBA00022448"/>
    </source>
</evidence>
<dbReference type="InterPro" id="IPR023996">
    <property type="entry name" value="TonB-dep_OMP_SusC/RagA"/>
</dbReference>
<keyword evidence="3 7" id="KW-1134">Transmembrane beta strand</keyword>
<name>A0A927AXX0_9BACT</name>
<dbReference type="Gene3D" id="2.40.170.20">
    <property type="entry name" value="TonB-dependent receptor, beta-barrel domain"/>
    <property type="match status" value="1"/>
</dbReference>
<dbReference type="Pfam" id="PF13715">
    <property type="entry name" value="CarbopepD_reg_2"/>
    <property type="match status" value="1"/>
</dbReference>
<proteinExistence type="inferred from homology"/>
<dbReference type="Proteomes" id="UP000653797">
    <property type="component" value="Unassembled WGS sequence"/>
</dbReference>
<dbReference type="SUPFAM" id="SSF56935">
    <property type="entry name" value="Porins"/>
    <property type="match status" value="1"/>
</dbReference>
<organism evidence="10 11">
    <name type="scientific">Spirosoma validum</name>
    <dbReference type="NCBI Taxonomy" id="2771355"/>
    <lineage>
        <taxon>Bacteria</taxon>
        <taxon>Pseudomonadati</taxon>
        <taxon>Bacteroidota</taxon>
        <taxon>Cytophagia</taxon>
        <taxon>Cytophagales</taxon>
        <taxon>Cytophagaceae</taxon>
        <taxon>Spirosoma</taxon>
    </lineage>
</organism>
<dbReference type="InterPro" id="IPR008969">
    <property type="entry name" value="CarboxyPept-like_regulatory"/>
</dbReference>
<dbReference type="InterPro" id="IPR012910">
    <property type="entry name" value="Plug_dom"/>
</dbReference>
<keyword evidence="8" id="KW-0732">Signal</keyword>
<evidence type="ECO:0000256" key="4">
    <source>
        <dbReference type="ARBA" id="ARBA00022692"/>
    </source>
</evidence>
<dbReference type="InterPro" id="IPR023997">
    <property type="entry name" value="TonB-dep_OMP_SusC/RagA_CS"/>
</dbReference>
<dbReference type="Gene3D" id="2.60.40.1120">
    <property type="entry name" value="Carboxypeptidase-like, regulatory domain"/>
    <property type="match status" value="1"/>
</dbReference>
<feature type="domain" description="TonB-dependent receptor plug" evidence="9">
    <location>
        <begin position="127"/>
        <end position="232"/>
    </location>
</feature>
<comment type="subcellular location">
    <subcellularLocation>
        <location evidence="1 7">Cell outer membrane</location>
        <topology evidence="1 7">Multi-pass membrane protein</topology>
    </subcellularLocation>
</comment>
<feature type="signal peptide" evidence="8">
    <location>
        <begin position="1"/>
        <end position="33"/>
    </location>
</feature>
<accession>A0A927AXX0</accession>
<dbReference type="InterPro" id="IPR036942">
    <property type="entry name" value="Beta-barrel_TonB_sf"/>
</dbReference>
<dbReference type="Pfam" id="PF07715">
    <property type="entry name" value="Plug"/>
    <property type="match status" value="1"/>
</dbReference>
<comment type="similarity">
    <text evidence="7">Belongs to the TonB-dependent receptor family.</text>
</comment>
<keyword evidence="5 7" id="KW-0472">Membrane</keyword>
<keyword evidence="10" id="KW-0675">Receptor</keyword>
<evidence type="ECO:0000256" key="8">
    <source>
        <dbReference type="SAM" id="SignalP"/>
    </source>
</evidence>
<dbReference type="PROSITE" id="PS52016">
    <property type="entry name" value="TONB_DEPENDENT_REC_3"/>
    <property type="match status" value="1"/>
</dbReference>
<dbReference type="InterPro" id="IPR037066">
    <property type="entry name" value="Plug_dom_sf"/>
</dbReference>
<dbReference type="InterPro" id="IPR039426">
    <property type="entry name" value="TonB-dep_rcpt-like"/>
</dbReference>
<dbReference type="AlphaFoldDB" id="A0A927AXX0"/>
<protein>
    <submittedName>
        <fullName evidence="10">TonB-dependent receptor</fullName>
    </submittedName>
</protein>
<comment type="caution">
    <text evidence="10">The sequence shown here is derived from an EMBL/GenBank/DDBJ whole genome shotgun (WGS) entry which is preliminary data.</text>
</comment>
<evidence type="ECO:0000256" key="5">
    <source>
        <dbReference type="ARBA" id="ARBA00023136"/>
    </source>
</evidence>
<feature type="chain" id="PRO_5037862639" evidence="8">
    <location>
        <begin position="34"/>
        <end position="1027"/>
    </location>
</feature>
<gene>
    <name evidence="10" type="ORF">IC230_02320</name>
</gene>
<dbReference type="Gene3D" id="2.170.130.10">
    <property type="entry name" value="TonB-dependent receptor, plug domain"/>
    <property type="match status" value="1"/>
</dbReference>
<dbReference type="NCBIfam" id="TIGR04056">
    <property type="entry name" value="OMP_RagA_SusC"/>
    <property type="match status" value="1"/>
</dbReference>
<evidence type="ECO:0000313" key="11">
    <source>
        <dbReference type="Proteomes" id="UP000653797"/>
    </source>
</evidence>
<evidence type="ECO:0000313" key="10">
    <source>
        <dbReference type="EMBL" id="MBD2751712.1"/>
    </source>
</evidence>
<keyword evidence="2 7" id="KW-0813">Transport</keyword>